<dbReference type="OrthoDB" id="5139907at2759"/>
<dbReference type="Pfam" id="PF17667">
    <property type="entry name" value="Pkinase_fungal"/>
    <property type="match status" value="1"/>
</dbReference>
<dbReference type="EC" id="2.7.11.1" evidence="1"/>
<evidence type="ECO:0000256" key="3">
    <source>
        <dbReference type="ARBA" id="ARBA00048679"/>
    </source>
</evidence>
<accession>A0A9P7SMY6</accession>
<evidence type="ECO:0000256" key="4">
    <source>
        <dbReference type="SAM" id="MobiDB-lite"/>
    </source>
</evidence>
<dbReference type="Gene3D" id="1.10.510.10">
    <property type="entry name" value="Transferase(Phosphotransferase) domain 1"/>
    <property type="match status" value="1"/>
</dbReference>
<gene>
    <name evidence="6" type="ORF">E4U56_002342</name>
</gene>
<dbReference type="PANTHER" id="PTHR38248:SF2">
    <property type="entry name" value="FUNK1 11"/>
    <property type="match status" value="1"/>
</dbReference>
<dbReference type="InterPro" id="IPR040976">
    <property type="entry name" value="Pkinase_fungal"/>
</dbReference>
<protein>
    <recommendedName>
        <fullName evidence="1">non-specific serine/threonine protein kinase</fullName>
        <ecNumber evidence="1">2.7.11.1</ecNumber>
    </recommendedName>
</protein>
<feature type="region of interest" description="Disordered" evidence="4">
    <location>
        <begin position="118"/>
        <end position="150"/>
    </location>
</feature>
<dbReference type="InterPro" id="IPR011009">
    <property type="entry name" value="Kinase-like_dom_sf"/>
</dbReference>
<dbReference type="SUPFAM" id="SSF56112">
    <property type="entry name" value="Protein kinase-like (PK-like)"/>
    <property type="match status" value="1"/>
</dbReference>
<sequence length="778" mass="87509">MTLTPEQITIVEQHPLKNALAQFRAKLRDFNPSDDSCHSDVSELLNIILGHSTSGLLLAPDGKNYLDLELISIRRRFTQGLFEPVDFQALVESVVTNFSDIHIWEAVLDLVDALNPPPAPKTLPQEKPIPTPRPGTPPKSNSNAAGEDAENVKIKQERIFQEMKNSLFRSVKGFWEKFFDTGRWEKDSTDLHQMYKNILKEHRNGKWVGLPMNAKEHSVLNWFWGLERAYLQSAPNKIHNTSNQYQFEEEVGQVDIFFQKRTAEQGVGGKYTYKNTGVVGELKESFRSGDFKEDFFQMALLVWNIFGAQPTRRYVHSFMLSGRMMELWIFDRSGAYSSGIFNIDREPDKFARALVGYATMDDEMLGADTFIKSNGGLSVEVDVDGKERSIKLQRLMAKPPCAIITRGTVCYETSEGCVAKFAWAPAKRRLEVEYLQQARSRGVEGVAKFVGHRQITSTTELRQGLTFGKQHKFRLTDLAPPKIPGGASASKPSQSVKSGLGIEHMTISSAQNDASSGVAGLDPDSPGKEPWEERVFSCHLISPVGQVIKDFKKIKQLLESLRDAIRAHRSLYVEGNILHRDISSHNIIITDHTKPDTGGFKGMLIDLDLACIPGSATSGARYLTGTIQFMAVDVLRRKGHTYHHDVESFFYLLLWLCGSEAWDPVKDLAAKGEKQRKDSRFQMWHTGTLELIAEAKSGQMANIGNLRTSIMFEFPKALDVVKPLCEELWRIIFPPTDLGPNFGTPWNNPDELYDPIITAFDKAIRELPKEKPQSDSAV</sequence>
<comment type="catalytic activity">
    <reaction evidence="3">
        <text>L-seryl-[protein] + ATP = O-phospho-L-seryl-[protein] + ADP + H(+)</text>
        <dbReference type="Rhea" id="RHEA:17989"/>
        <dbReference type="Rhea" id="RHEA-COMP:9863"/>
        <dbReference type="Rhea" id="RHEA-COMP:11604"/>
        <dbReference type="ChEBI" id="CHEBI:15378"/>
        <dbReference type="ChEBI" id="CHEBI:29999"/>
        <dbReference type="ChEBI" id="CHEBI:30616"/>
        <dbReference type="ChEBI" id="CHEBI:83421"/>
        <dbReference type="ChEBI" id="CHEBI:456216"/>
        <dbReference type="EC" id="2.7.11.1"/>
    </reaction>
</comment>
<name>A0A9P7SMY6_9HYPO</name>
<dbReference type="Proteomes" id="UP000784919">
    <property type="component" value="Unassembled WGS sequence"/>
</dbReference>
<feature type="compositionally biased region" description="Pro residues" evidence="4">
    <location>
        <begin position="118"/>
        <end position="137"/>
    </location>
</feature>
<comment type="catalytic activity">
    <reaction evidence="2">
        <text>L-threonyl-[protein] + ATP = O-phospho-L-threonyl-[protein] + ADP + H(+)</text>
        <dbReference type="Rhea" id="RHEA:46608"/>
        <dbReference type="Rhea" id="RHEA-COMP:11060"/>
        <dbReference type="Rhea" id="RHEA-COMP:11605"/>
        <dbReference type="ChEBI" id="CHEBI:15378"/>
        <dbReference type="ChEBI" id="CHEBI:30013"/>
        <dbReference type="ChEBI" id="CHEBI:30616"/>
        <dbReference type="ChEBI" id="CHEBI:61977"/>
        <dbReference type="ChEBI" id="CHEBI:456216"/>
        <dbReference type="EC" id="2.7.11.1"/>
    </reaction>
</comment>
<dbReference type="EMBL" id="SRPS01000175">
    <property type="protein sequence ID" value="KAG5964266.1"/>
    <property type="molecule type" value="Genomic_DNA"/>
</dbReference>
<evidence type="ECO:0000313" key="7">
    <source>
        <dbReference type="Proteomes" id="UP000784919"/>
    </source>
</evidence>
<evidence type="ECO:0000256" key="1">
    <source>
        <dbReference type="ARBA" id="ARBA00012513"/>
    </source>
</evidence>
<comment type="caution">
    <text evidence="6">The sequence shown here is derived from an EMBL/GenBank/DDBJ whole genome shotgun (WGS) entry which is preliminary data.</text>
</comment>
<dbReference type="InterPro" id="IPR008266">
    <property type="entry name" value="Tyr_kinase_AS"/>
</dbReference>
<proteinExistence type="predicted"/>
<evidence type="ECO:0000256" key="2">
    <source>
        <dbReference type="ARBA" id="ARBA00047899"/>
    </source>
</evidence>
<dbReference type="GO" id="GO:0004674">
    <property type="term" value="F:protein serine/threonine kinase activity"/>
    <property type="evidence" value="ECO:0007669"/>
    <property type="project" value="UniProtKB-EC"/>
</dbReference>
<dbReference type="AlphaFoldDB" id="A0A9P7SMY6"/>
<dbReference type="PANTHER" id="PTHR38248">
    <property type="entry name" value="FUNK1 6"/>
    <property type="match status" value="1"/>
</dbReference>
<organism evidence="6 7">
    <name type="scientific">Claviceps arundinis</name>
    <dbReference type="NCBI Taxonomy" id="1623583"/>
    <lineage>
        <taxon>Eukaryota</taxon>
        <taxon>Fungi</taxon>
        <taxon>Dikarya</taxon>
        <taxon>Ascomycota</taxon>
        <taxon>Pezizomycotina</taxon>
        <taxon>Sordariomycetes</taxon>
        <taxon>Hypocreomycetidae</taxon>
        <taxon>Hypocreales</taxon>
        <taxon>Clavicipitaceae</taxon>
        <taxon>Claviceps</taxon>
    </lineage>
</organism>
<dbReference type="PROSITE" id="PS00109">
    <property type="entry name" value="PROTEIN_KINASE_TYR"/>
    <property type="match status" value="1"/>
</dbReference>
<evidence type="ECO:0000259" key="5">
    <source>
        <dbReference type="Pfam" id="PF17667"/>
    </source>
</evidence>
<reference evidence="6" key="1">
    <citation type="journal article" date="2020" name="bioRxiv">
        <title>Whole genome comparisons of ergot fungi reveals the divergence and evolution of species within the genus Claviceps are the result of varying mechanisms driving genome evolution and host range expansion.</title>
        <authorList>
            <person name="Wyka S.A."/>
            <person name="Mondo S.J."/>
            <person name="Liu M."/>
            <person name="Dettman J."/>
            <person name="Nalam V."/>
            <person name="Broders K.D."/>
        </authorList>
    </citation>
    <scope>NUCLEOTIDE SEQUENCE</scope>
    <source>
        <strain evidence="6">CCC 1102</strain>
    </source>
</reference>
<feature type="domain" description="Fungal-type protein kinase" evidence="5">
    <location>
        <begin position="253"/>
        <end position="657"/>
    </location>
</feature>
<evidence type="ECO:0000313" key="6">
    <source>
        <dbReference type="EMBL" id="KAG5964266.1"/>
    </source>
</evidence>